<feature type="region of interest" description="Disordered" evidence="4">
    <location>
        <begin position="1"/>
        <end position="27"/>
    </location>
</feature>
<dbReference type="InterPro" id="IPR010998">
    <property type="entry name" value="Integrase_recombinase_N"/>
</dbReference>
<dbReference type="Pfam" id="PF00589">
    <property type="entry name" value="Phage_integrase"/>
    <property type="match status" value="1"/>
</dbReference>
<dbReference type="AlphaFoldDB" id="A0A501WEG2"/>
<feature type="compositionally biased region" description="Polar residues" evidence="4">
    <location>
        <begin position="1"/>
        <end position="11"/>
    </location>
</feature>
<protein>
    <submittedName>
        <fullName evidence="6">Site-specific integrase</fullName>
    </submittedName>
</protein>
<dbReference type="CDD" id="cd00796">
    <property type="entry name" value="INT_Rci_Hp1_C"/>
    <property type="match status" value="1"/>
</dbReference>
<evidence type="ECO:0000256" key="3">
    <source>
        <dbReference type="ARBA" id="ARBA00023172"/>
    </source>
</evidence>
<evidence type="ECO:0000256" key="1">
    <source>
        <dbReference type="ARBA" id="ARBA00022908"/>
    </source>
</evidence>
<keyword evidence="7" id="KW-1185">Reference proteome</keyword>
<gene>
    <name evidence="6" type="ORF">FJM51_22120</name>
</gene>
<feature type="domain" description="Tyr recombinase" evidence="5">
    <location>
        <begin position="161"/>
        <end position="333"/>
    </location>
</feature>
<reference evidence="6 7" key="1">
    <citation type="submission" date="2019-06" db="EMBL/GenBank/DDBJ databases">
        <title>A novel bacterium of genus Amaricoccus, isolated from marine sediment.</title>
        <authorList>
            <person name="Huang H."/>
            <person name="Mo K."/>
            <person name="Hu Y."/>
        </authorList>
    </citation>
    <scope>NUCLEOTIDE SEQUENCE [LARGE SCALE GENOMIC DNA]</scope>
    <source>
        <strain evidence="6 7">HB172011</strain>
    </source>
</reference>
<dbReference type="RefSeq" id="WP_140456288.1">
    <property type="nucleotide sequence ID" value="NZ_VFRP01000049.1"/>
</dbReference>
<dbReference type="InterPro" id="IPR002104">
    <property type="entry name" value="Integrase_catalytic"/>
</dbReference>
<dbReference type="PANTHER" id="PTHR30349:SF94">
    <property type="entry name" value="INTEGRASE_RECOMBINASE HI_1414-RELATED"/>
    <property type="match status" value="1"/>
</dbReference>
<dbReference type="Gene3D" id="1.10.150.130">
    <property type="match status" value="1"/>
</dbReference>
<name>A0A501WEG2_9RHOB</name>
<evidence type="ECO:0000256" key="4">
    <source>
        <dbReference type="SAM" id="MobiDB-lite"/>
    </source>
</evidence>
<dbReference type="InterPro" id="IPR013762">
    <property type="entry name" value="Integrase-like_cat_sf"/>
</dbReference>
<proteinExistence type="predicted"/>
<dbReference type="EMBL" id="VFRP01000049">
    <property type="protein sequence ID" value="TPE46484.1"/>
    <property type="molecule type" value="Genomic_DNA"/>
</dbReference>
<keyword evidence="3" id="KW-0233">DNA recombination</keyword>
<dbReference type="OrthoDB" id="6388170at2"/>
<comment type="caution">
    <text evidence="6">The sequence shown here is derived from an EMBL/GenBank/DDBJ whole genome shotgun (WGS) entry which is preliminary data.</text>
</comment>
<dbReference type="InterPro" id="IPR050090">
    <property type="entry name" value="Tyrosine_recombinase_XerCD"/>
</dbReference>
<dbReference type="GO" id="GO:0006310">
    <property type="term" value="P:DNA recombination"/>
    <property type="evidence" value="ECO:0007669"/>
    <property type="project" value="UniProtKB-KW"/>
</dbReference>
<dbReference type="InterPro" id="IPR011010">
    <property type="entry name" value="DNA_brk_join_enz"/>
</dbReference>
<dbReference type="Gene3D" id="1.10.443.10">
    <property type="entry name" value="Intergrase catalytic core"/>
    <property type="match status" value="1"/>
</dbReference>
<accession>A0A501WEG2</accession>
<organism evidence="6 7">
    <name type="scientific">Amaricoccus solimangrovi</name>
    <dbReference type="NCBI Taxonomy" id="2589815"/>
    <lineage>
        <taxon>Bacteria</taxon>
        <taxon>Pseudomonadati</taxon>
        <taxon>Pseudomonadota</taxon>
        <taxon>Alphaproteobacteria</taxon>
        <taxon>Rhodobacterales</taxon>
        <taxon>Paracoccaceae</taxon>
        <taxon>Amaricoccus</taxon>
    </lineage>
</organism>
<evidence type="ECO:0000259" key="5">
    <source>
        <dbReference type="PROSITE" id="PS51898"/>
    </source>
</evidence>
<dbReference type="GO" id="GO:0003677">
    <property type="term" value="F:DNA binding"/>
    <property type="evidence" value="ECO:0007669"/>
    <property type="project" value="UniProtKB-KW"/>
</dbReference>
<sequence length="339" mass="39116">MATIRNRNGKWQAQVRRNGHAPRSRSFLTKRDAEKWARQVEAELDATVIAFDPRILERTTMREVLERYRGEVTGSKRGHASENKRLDGFLRQPWADAPLSKATPQIFSRYRDERLRTVRAGTVIRDLGLLRTIFETARLEWDMPMAENPVAKVRKPRAPDARERRLMPGELDALMKACEANRNQWLRTGILLAVETGMRRGELLSLLWRDISFATGTLLIRETKNGHPRRIPLTAKAVELLADREEQTVDALVFPISANAFRLCWERCKSAASKNIPEIQDLRFHDLRHEAVSRFFEMGLSVPEVALISGHRDPRMLFRYTHLRAEDIVSKIRHEGARA</sequence>
<dbReference type="GO" id="GO:0015074">
    <property type="term" value="P:DNA integration"/>
    <property type="evidence" value="ECO:0007669"/>
    <property type="project" value="UniProtKB-KW"/>
</dbReference>
<dbReference type="PROSITE" id="PS51898">
    <property type="entry name" value="TYR_RECOMBINASE"/>
    <property type="match status" value="1"/>
</dbReference>
<dbReference type="Proteomes" id="UP000319255">
    <property type="component" value="Unassembled WGS sequence"/>
</dbReference>
<keyword evidence="2" id="KW-0238">DNA-binding</keyword>
<evidence type="ECO:0000313" key="6">
    <source>
        <dbReference type="EMBL" id="TPE46484.1"/>
    </source>
</evidence>
<evidence type="ECO:0000256" key="2">
    <source>
        <dbReference type="ARBA" id="ARBA00023125"/>
    </source>
</evidence>
<dbReference type="PANTHER" id="PTHR30349">
    <property type="entry name" value="PHAGE INTEGRASE-RELATED"/>
    <property type="match status" value="1"/>
</dbReference>
<keyword evidence="1" id="KW-0229">DNA integration</keyword>
<dbReference type="SUPFAM" id="SSF56349">
    <property type="entry name" value="DNA breaking-rejoining enzymes"/>
    <property type="match status" value="1"/>
</dbReference>
<evidence type="ECO:0000313" key="7">
    <source>
        <dbReference type="Proteomes" id="UP000319255"/>
    </source>
</evidence>